<name>W1XB11_9ZZZZ</name>
<evidence type="ECO:0000313" key="1">
    <source>
        <dbReference type="EMBL" id="ETJ26004.1"/>
    </source>
</evidence>
<comment type="caution">
    <text evidence="1">The sequence shown here is derived from an EMBL/GenBank/DDBJ whole genome shotgun (WGS) entry which is preliminary data.</text>
</comment>
<protein>
    <submittedName>
        <fullName evidence="1">Uncharacterized protein</fullName>
    </submittedName>
</protein>
<reference evidence="1" key="1">
    <citation type="submission" date="2013-12" db="EMBL/GenBank/DDBJ databases">
        <title>A Varibaculum cambriense genome reconstructed from a premature infant gut community with otherwise low bacterial novelty that shifts toward anaerobic metabolism during the third week of life.</title>
        <authorList>
            <person name="Brown C.T."/>
            <person name="Sharon I."/>
            <person name="Thomas B.C."/>
            <person name="Castelle C.J."/>
            <person name="Morowitz M.J."/>
            <person name="Banfield J.F."/>
        </authorList>
    </citation>
    <scope>NUCLEOTIDE SEQUENCE</scope>
</reference>
<feature type="non-terminal residue" evidence="1">
    <location>
        <position position="1"/>
    </location>
</feature>
<sequence>ASRIIKDINDNLVKLEKPRQEKVLNFTQEQLAEQKQEGDIPKVISNCSVF</sequence>
<organism evidence="1">
    <name type="scientific">human gut metagenome</name>
    <dbReference type="NCBI Taxonomy" id="408170"/>
    <lineage>
        <taxon>unclassified sequences</taxon>
        <taxon>metagenomes</taxon>
        <taxon>organismal metagenomes</taxon>
    </lineage>
</organism>
<accession>W1XB11</accession>
<gene>
    <name evidence="1" type="ORF">Q604_UNBC17567G0001</name>
</gene>
<proteinExistence type="predicted"/>
<dbReference type="EMBL" id="AZMM01017567">
    <property type="protein sequence ID" value="ETJ26004.1"/>
    <property type="molecule type" value="Genomic_DNA"/>
</dbReference>
<dbReference type="AlphaFoldDB" id="W1XB11"/>